<evidence type="ECO:0000256" key="1">
    <source>
        <dbReference type="SAM" id="MobiDB-lite"/>
    </source>
</evidence>
<comment type="caution">
    <text evidence="2">The sequence shown here is derived from an EMBL/GenBank/DDBJ whole genome shotgun (WGS) entry which is preliminary data.</text>
</comment>
<gene>
    <name evidence="2" type="ORF">CDCA_CDCA17G4392</name>
</gene>
<protein>
    <recommendedName>
        <fullName evidence="4">Zinc metalloproteinase</fullName>
    </recommendedName>
</protein>
<proteinExistence type="predicted"/>
<dbReference type="PANTHER" id="PTHR21054:SF2">
    <property type="entry name" value="MIP04191P"/>
    <property type="match status" value="1"/>
</dbReference>
<dbReference type="SUPFAM" id="SSF55486">
    <property type="entry name" value="Metalloproteases ('zincins'), catalytic domain"/>
    <property type="match status" value="1"/>
</dbReference>
<feature type="compositionally biased region" description="Pro residues" evidence="1">
    <location>
        <begin position="393"/>
        <end position="402"/>
    </location>
</feature>
<dbReference type="Pfam" id="PF12044">
    <property type="entry name" value="Metallopep"/>
    <property type="match status" value="1"/>
</dbReference>
<dbReference type="AlphaFoldDB" id="A0AAV9J180"/>
<dbReference type="InterPro" id="IPR053002">
    <property type="entry name" value="Metalloproteinase_M10B"/>
</dbReference>
<evidence type="ECO:0000313" key="3">
    <source>
        <dbReference type="Proteomes" id="UP001301350"/>
    </source>
</evidence>
<dbReference type="EMBL" id="JANCYW010000017">
    <property type="protein sequence ID" value="KAK4538367.1"/>
    <property type="molecule type" value="Genomic_DNA"/>
</dbReference>
<sequence>MLDRPTFTISNVRSGDVVSYPLVLFDGQLHGASAATSVTVSRIGADHPRLRAHTYTAPSQAWPVALDTGVFKALAFLVPGENVIEFRAGAEPVAAIHRLVVHYLNAPWDYCVRAVYVVPADDPVGGFQAPPHERCDIDSAVHRLALAMRLLQSALAELMHRHGLGRYTFCLEEPAQARACPSEGGYEEVLVAYGVPVHVHRFKHSRAALQALSGDELYGRVGQALSGAPDRESRIDVALMSFTRKDAHTGMLYGHTALGGGRLALFGSGSMFSWPENLEQVPRRFTDRTAVDGRRFLDDSAGRGEYWALASTSMGAVLHELGHCLSLPHPHNGGGIMARGFDYLYRLFGVAEPQPGAEMQAPDEPRLDRSAATRLRFHSYLIRAGSEPHPATLYPPHPPPAPDGAVSVPVPSPSPTPTPPRPRLYVATNGLPARARAHHEAHSAPRRPSITWQSEGVVRVSAPNGLGHIGYYLNGDVAAHEEFFQASAPVHLLDIPWREVCRQCGNPPAGAKIRISCVDHAGQIEEAFERQVGDRP</sequence>
<reference evidence="2 3" key="1">
    <citation type="submission" date="2022-07" db="EMBL/GenBank/DDBJ databases">
        <title>Genome-wide signatures of adaptation to extreme environments.</title>
        <authorList>
            <person name="Cho C.H."/>
            <person name="Yoon H.S."/>
        </authorList>
    </citation>
    <scope>NUCLEOTIDE SEQUENCE [LARGE SCALE GENOMIC DNA]</scope>
    <source>
        <strain evidence="2 3">DBV 063 E5</strain>
    </source>
</reference>
<evidence type="ECO:0008006" key="4">
    <source>
        <dbReference type="Google" id="ProtNLM"/>
    </source>
</evidence>
<keyword evidence="3" id="KW-1185">Reference proteome</keyword>
<organism evidence="2 3">
    <name type="scientific">Cyanidium caldarium</name>
    <name type="common">Red alga</name>
    <dbReference type="NCBI Taxonomy" id="2771"/>
    <lineage>
        <taxon>Eukaryota</taxon>
        <taxon>Rhodophyta</taxon>
        <taxon>Bangiophyceae</taxon>
        <taxon>Cyanidiales</taxon>
        <taxon>Cyanidiaceae</taxon>
        <taxon>Cyanidium</taxon>
    </lineage>
</organism>
<name>A0AAV9J180_CYACA</name>
<dbReference type="PANTHER" id="PTHR21054">
    <property type="entry name" value="ZINC METALLOPROTEINASE-RELATED"/>
    <property type="match status" value="1"/>
</dbReference>
<feature type="compositionally biased region" description="Pro residues" evidence="1">
    <location>
        <begin position="410"/>
        <end position="422"/>
    </location>
</feature>
<dbReference type="Proteomes" id="UP001301350">
    <property type="component" value="Unassembled WGS sequence"/>
</dbReference>
<dbReference type="InterPro" id="IPR021917">
    <property type="entry name" value="Unchr_Zn-peptidase-like"/>
</dbReference>
<evidence type="ECO:0000313" key="2">
    <source>
        <dbReference type="EMBL" id="KAK4538367.1"/>
    </source>
</evidence>
<accession>A0AAV9J180</accession>
<feature type="region of interest" description="Disordered" evidence="1">
    <location>
        <begin position="388"/>
        <end position="423"/>
    </location>
</feature>